<name>A0ABS4G1F7_9CLOT</name>
<dbReference type="Proteomes" id="UP001519271">
    <property type="component" value="Unassembled WGS sequence"/>
</dbReference>
<dbReference type="Pfam" id="PF05973">
    <property type="entry name" value="Gp49"/>
    <property type="match status" value="1"/>
</dbReference>
<evidence type="ECO:0000313" key="2">
    <source>
        <dbReference type="Proteomes" id="UP001519271"/>
    </source>
</evidence>
<reference evidence="1 2" key="1">
    <citation type="submission" date="2021-03" db="EMBL/GenBank/DDBJ databases">
        <title>Genomic Encyclopedia of Type Strains, Phase IV (KMG-IV): sequencing the most valuable type-strain genomes for metagenomic binning, comparative biology and taxonomic classification.</title>
        <authorList>
            <person name="Goeker M."/>
        </authorList>
    </citation>
    <scope>NUCLEOTIDE SEQUENCE [LARGE SCALE GENOMIC DNA]</scope>
    <source>
        <strain evidence="1 2">DSM 6139</strain>
    </source>
</reference>
<evidence type="ECO:0000313" key="1">
    <source>
        <dbReference type="EMBL" id="MBP1918332.1"/>
    </source>
</evidence>
<comment type="caution">
    <text evidence="1">The sequence shown here is derived from an EMBL/GenBank/DDBJ whole genome shotgun (WGS) entry which is preliminary data.</text>
</comment>
<keyword evidence="2" id="KW-1185">Reference proteome</keyword>
<dbReference type="RefSeq" id="WP_209458566.1">
    <property type="nucleotide sequence ID" value="NZ_JAGGKC010000004.1"/>
</dbReference>
<sequence>MAYDVEFYQKENREIPLLDFQESLPPKLRAKTFREIELLKEHGPNLREPYTKPIKETDNRGIFELRVKFSTDISRVLYFSYTGTTFVLLHGFVKKTNATPSREIDKARKFKEDYERRCLHE</sequence>
<protein>
    <submittedName>
        <fullName evidence="1">Phage-related protein</fullName>
    </submittedName>
</protein>
<accession>A0ABS4G1F7</accession>
<dbReference type="EMBL" id="JAGGKC010000004">
    <property type="protein sequence ID" value="MBP1918332.1"/>
    <property type="molecule type" value="Genomic_DNA"/>
</dbReference>
<gene>
    <name evidence="1" type="ORF">J2Z34_000804</name>
</gene>
<dbReference type="InterPro" id="IPR009241">
    <property type="entry name" value="HigB-like"/>
</dbReference>
<proteinExistence type="predicted"/>
<organism evidence="1 2">
    <name type="scientific">Youngiibacter multivorans</name>
    <dbReference type="NCBI Taxonomy" id="937251"/>
    <lineage>
        <taxon>Bacteria</taxon>
        <taxon>Bacillati</taxon>
        <taxon>Bacillota</taxon>
        <taxon>Clostridia</taxon>
        <taxon>Eubacteriales</taxon>
        <taxon>Clostridiaceae</taxon>
        <taxon>Youngiibacter</taxon>
    </lineage>
</organism>